<dbReference type="InterPro" id="IPR000711">
    <property type="entry name" value="ATPase_OSCP/dsu"/>
</dbReference>
<keyword evidence="7 8" id="KW-0066">ATP synthesis</keyword>
<dbReference type="InterPro" id="IPR026015">
    <property type="entry name" value="ATP_synth_OSCP/delta_N_sf"/>
</dbReference>
<evidence type="ECO:0000256" key="7">
    <source>
        <dbReference type="ARBA" id="ARBA00023310"/>
    </source>
</evidence>
<evidence type="ECO:0000313" key="9">
    <source>
        <dbReference type="EMBL" id="VXD15666.1"/>
    </source>
</evidence>
<protein>
    <recommendedName>
        <fullName evidence="8">ATP synthase subunit delta</fullName>
    </recommendedName>
    <alternativeName>
        <fullName evidence="8">ATP synthase F(1) sector subunit delta</fullName>
    </alternativeName>
    <alternativeName>
        <fullName evidence="8">F-type ATPase subunit delta</fullName>
        <shortName evidence="8">F-ATPase subunit delta</shortName>
    </alternativeName>
</protein>
<proteinExistence type="inferred from homology"/>
<keyword evidence="4 8" id="KW-0406">Ion transport</keyword>
<evidence type="ECO:0000313" key="10">
    <source>
        <dbReference type="Proteomes" id="UP000184550"/>
    </source>
</evidence>
<dbReference type="GO" id="GO:0045259">
    <property type="term" value="C:proton-transporting ATP synthase complex"/>
    <property type="evidence" value="ECO:0007669"/>
    <property type="project" value="UniProtKB-KW"/>
</dbReference>
<dbReference type="NCBIfam" id="TIGR01145">
    <property type="entry name" value="ATP_synt_delta"/>
    <property type="match status" value="1"/>
</dbReference>
<dbReference type="PANTHER" id="PTHR11910">
    <property type="entry name" value="ATP SYNTHASE DELTA CHAIN"/>
    <property type="match status" value="1"/>
</dbReference>
<evidence type="ECO:0000256" key="6">
    <source>
        <dbReference type="ARBA" id="ARBA00023196"/>
    </source>
</evidence>
<dbReference type="EMBL" id="CZCU02000124">
    <property type="protein sequence ID" value="VXD15666.1"/>
    <property type="molecule type" value="Genomic_DNA"/>
</dbReference>
<comment type="similarity">
    <text evidence="8">Belongs to the ATPase delta chain family.</text>
</comment>
<comment type="caution">
    <text evidence="9">The sequence shown here is derived from an EMBL/GenBank/DDBJ whole genome shotgun (WGS) entry which is preliminary data.</text>
</comment>
<evidence type="ECO:0000256" key="3">
    <source>
        <dbReference type="ARBA" id="ARBA00022781"/>
    </source>
</evidence>
<dbReference type="HAMAP" id="MF_01416">
    <property type="entry name" value="ATP_synth_delta_bact"/>
    <property type="match status" value="1"/>
</dbReference>
<gene>
    <name evidence="8 9" type="primary">atpH</name>
    <name evidence="8" type="synonym">atpD</name>
    <name evidence="9" type="ORF">PL8927_50129</name>
</gene>
<dbReference type="AlphaFoldDB" id="A0A7Z9BMK4"/>
<comment type="subcellular location">
    <subcellularLocation>
        <location evidence="8">Cellular thylakoid membrane</location>
        <topology evidence="8">Peripheral membrane protein</topology>
    </subcellularLocation>
    <subcellularLocation>
        <location evidence="1">Membrane</location>
    </subcellularLocation>
</comment>
<evidence type="ECO:0000256" key="4">
    <source>
        <dbReference type="ARBA" id="ARBA00023065"/>
    </source>
</evidence>
<comment type="function">
    <text evidence="8">This protein is part of the stalk that links CF(0) to CF(1). It either transmits conformational changes from CF(0) to CF(1) or is implicated in proton conduction.</text>
</comment>
<dbReference type="Gene3D" id="1.10.520.20">
    <property type="entry name" value="N-terminal domain of the delta subunit of the F1F0-ATP synthase"/>
    <property type="match status" value="1"/>
</dbReference>
<keyword evidence="6 8" id="KW-0139">CF(1)</keyword>
<dbReference type="OrthoDB" id="9802471at2"/>
<evidence type="ECO:0000256" key="2">
    <source>
        <dbReference type="ARBA" id="ARBA00022448"/>
    </source>
</evidence>
<dbReference type="SUPFAM" id="SSF47928">
    <property type="entry name" value="N-terminal domain of the delta subunit of the F1F0-ATP synthase"/>
    <property type="match status" value="1"/>
</dbReference>
<keyword evidence="5 8" id="KW-0472">Membrane</keyword>
<dbReference type="GO" id="GO:0031676">
    <property type="term" value="C:plasma membrane-derived thylakoid membrane"/>
    <property type="evidence" value="ECO:0007669"/>
    <property type="project" value="UniProtKB-SubCell"/>
</dbReference>
<dbReference type="PRINTS" id="PR00125">
    <property type="entry name" value="ATPASEDELTA"/>
</dbReference>
<keyword evidence="10" id="KW-1185">Reference proteome</keyword>
<keyword evidence="3 8" id="KW-0375">Hydrogen ion transport</keyword>
<dbReference type="GO" id="GO:0046933">
    <property type="term" value="F:proton-transporting ATP synthase activity, rotational mechanism"/>
    <property type="evidence" value="ECO:0007669"/>
    <property type="project" value="UniProtKB-UniRule"/>
</dbReference>
<reference evidence="9" key="1">
    <citation type="submission" date="2019-10" db="EMBL/GenBank/DDBJ databases">
        <authorList>
            <consortium name="Genoscope - CEA"/>
            <person name="William W."/>
        </authorList>
    </citation>
    <scope>NUCLEOTIDE SEQUENCE [LARGE SCALE GENOMIC DNA]</scope>
    <source>
        <strain evidence="9">BBR_PRJEB10992</strain>
    </source>
</reference>
<accession>A0A7Z9BMK4</accession>
<dbReference type="PROSITE" id="PS00389">
    <property type="entry name" value="ATPASE_DELTA"/>
    <property type="match status" value="1"/>
</dbReference>
<evidence type="ECO:0000256" key="1">
    <source>
        <dbReference type="ARBA" id="ARBA00004370"/>
    </source>
</evidence>
<name>A0A7Z9BMK4_9CYAN</name>
<dbReference type="InterPro" id="IPR020781">
    <property type="entry name" value="ATPase_OSCP/d_CS"/>
</dbReference>
<dbReference type="Pfam" id="PF00213">
    <property type="entry name" value="OSCP"/>
    <property type="match status" value="1"/>
</dbReference>
<evidence type="ECO:0000256" key="5">
    <source>
        <dbReference type="ARBA" id="ARBA00023136"/>
    </source>
</evidence>
<dbReference type="Proteomes" id="UP000184550">
    <property type="component" value="Unassembled WGS sequence"/>
</dbReference>
<keyword evidence="2 8" id="KW-0813">Transport</keyword>
<sequence length="181" mass="19892">MSAIAGEIIEPYASALMSLAQSRNLTEDFGNDTRLLLELLDSSAELKTFLGSPVVKPQDKKAVLQRITADQVNPLLRNFLMLLVDRGRILFLEEIAKQYLVLLRKLNQAVLAEVTSAHPLTEAQQNTLTEKVKAMTQARSVEISSTVDPNLLGGVIIKVGSRVVDASLRGQLRRIGMKLAQ</sequence>
<organism evidence="9 10">
    <name type="scientific">Planktothrix serta PCC 8927</name>
    <dbReference type="NCBI Taxonomy" id="671068"/>
    <lineage>
        <taxon>Bacteria</taxon>
        <taxon>Bacillati</taxon>
        <taxon>Cyanobacteriota</taxon>
        <taxon>Cyanophyceae</taxon>
        <taxon>Oscillatoriophycideae</taxon>
        <taxon>Oscillatoriales</taxon>
        <taxon>Microcoleaceae</taxon>
        <taxon>Planktothrix</taxon>
    </lineage>
</organism>
<evidence type="ECO:0000256" key="8">
    <source>
        <dbReference type="HAMAP-Rule" id="MF_01416"/>
    </source>
</evidence>
<dbReference type="RefSeq" id="WP_083616601.1">
    <property type="nucleotide sequence ID" value="NZ_LR734824.1"/>
</dbReference>
<comment type="function">
    <text evidence="8">F(1)F(0) ATP synthase produces ATP from ADP in the presence of a proton or sodium gradient. F-type ATPases consist of two structural domains, F(1) containing the extramembraneous catalytic core and F(0) containing the membrane proton channel, linked together by a central stalk and a peripheral stalk. During catalysis, ATP synthesis in the catalytic domain of F(1) is coupled via a rotary mechanism of the central stalk subunits to proton translocation.</text>
</comment>
<keyword evidence="8" id="KW-0793">Thylakoid</keyword>